<gene>
    <name evidence="1" type="ORF">EVAR_82084_1</name>
</gene>
<proteinExistence type="predicted"/>
<dbReference type="EMBL" id="BGZK01000116">
    <property type="protein sequence ID" value="GBP20211.1"/>
    <property type="molecule type" value="Genomic_DNA"/>
</dbReference>
<name>A0A4C1U1M5_EUMVA</name>
<dbReference type="Proteomes" id="UP000299102">
    <property type="component" value="Unassembled WGS sequence"/>
</dbReference>
<evidence type="ECO:0000313" key="1">
    <source>
        <dbReference type="EMBL" id="GBP20211.1"/>
    </source>
</evidence>
<comment type="caution">
    <text evidence="1">The sequence shown here is derived from an EMBL/GenBank/DDBJ whole genome shotgun (WGS) entry which is preliminary data.</text>
</comment>
<dbReference type="AlphaFoldDB" id="A0A4C1U1M5"/>
<keyword evidence="2" id="KW-1185">Reference proteome</keyword>
<sequence>MCGTPKVKTHTYCDDIQIEPPPPFVIAIQIIWTSNVKFEIKKLSSNARAPISYRVEAGDSKRCWWGAAPSPSSAYSWFSEFRRGRHHVYDMKAGRRLQLPKRILTLYGN</sequence>
<evidence type="ECO:0000313" key="2">
    <source>
        <dbReference type="Proteomes" id="UP000299102"/>
    </source>
</evidence>
<reference evidence="1 2" key="1">
    <citation type="journal article" date="2019" name="Commun. Biol.">
        <title>The bagworm genome reveals a unique fibroin gene that provides high tensile strength.</title>
        <authorList>
            <person name="Kono N."/>
            <person name="Nakamura H."/>
            <person name="Ohtoshi R."/>
            <person name="Tomita M."/>
            <person name="Numata K."/>
            <person name="Arakawa K."/>
        </authorList>
    </citation>
    <scope>NUCLEOTIDE SEQUENCE [LARGE SCALE GENOMIC DNA]</scope>
</reference>
<protein>
    <submittedName>
        <fullName evidence="1">Uncharacterized protein</fullName>
    </submittedName>
</protein>
<accession>A0A4C1U1M5</accession>
<organism evidence="1 2">
    <name type="scientific">Eumeta variegata</name>
    <name type="common">Bagworm moth</name>
    <name type="synonym">Eumeta japonica</name>
    <dbReference type="NCBI Taxonomy" id="151549"/>
    <lineage>
        <taxon>Eukaryota</taxon>
        <taxon>Metazoa</taxon>
        <taxon>Ecdysozoa</taxon>
        <taxon>Arthropoda</taxon>
        <taxon>Hexapoda</taxon>
        <taxon>Insecta</taxon>
        <taxon>Pterygota</taxon>
        <taxon>Neoptera</taxon>
        <taxon>Endopterygota</taxon>
        <taxon>Lepidoptera</taxon>
        <taxon>Glossata</taxon>
        <taxon>Ditrysia</taxon>
        <taxon>Tineoidea</taxon>
        <taxon>Psychidae</taxon>
        <taxon>Oiketicinae</taxon>
        <taxon>Eumeta</taxon>
    </lineage>
</organism>